<organism evidence="2 3">
    <name type="scientific">Rubroshorea leprosula</name>
    <dbReference type="NCBI Taxonomy" id="152421"/>
    <lineage>
        <taxon>Eukaryota</taxon>
        <taxon>Viridiplantae</taxon>
        <taxon>Streptophyta</taxon>
        <taxon>Embryophyta</taxon>
        <taxon>Tracheophyta</taxon>
        <taxon>Spermatophyta</taxon>
        <taxon>Magnoliopsida</taxon>
        <taxon>eudicotyledons</taxon>
        <taxon>Gunneridae</taxon>
        <taxon>Pentapetalae</taxon>
        <taxon>rosids</taxon>
        <taxon>malvids</taxon>
        <taxon>Malvales</taxon>
        <taxon>Dipterocarpaceae</taxon>
        <taxon>Rubroshorea</taxon>
    </lineage>
</organism>
<keyword evidence="1" id="KW-1133">Transmembrane helix</keyword>
<evidence type="ECO:0000313" key="2">
    <source>
        <dbReference type="EMBL" id="GKV03582.1"/>
    </source>
</evidence>
<feature type="transmembrane region" description="Helical" evidence="1">
    <location>
        <begin position="144"/>
        <end position="164"/>
    </location>
</feature>
<protein>
    <submittedName>
        <fullName evidence="2">Uncharacterized protein</fullName>
    </submittedName>
</protein>
<evidence type="ECO:0000256" key="1">
    <source>
        <dbReference type="SAM" id="Phobius"/>
    </source>
</evidence>
<dbReference type="Proteomes" id="UP001054252">
    <property type="component" value="Unassembled WGS sequence"/>
</dbReference>
<name>A0AAV5IXY3_9ROSI</name>
<feature type="transmembrane region" description="Helical" evidence="1">
    <location>
        <begin position="96"/>
        <end position="113"/>
    </location>
</feature>
<feature type="transmembrane region" description="Helical" evidence="1">
    <location>
        <begin position="120"/>
        <end position="138"/>
    </location>
</feature>
<dbReference type="EMBL" id="BPVZ01000020">
    <property type="protein sequence ID" value="GKV03582.1"/>
    <property type="molecule type" value="Genomic_DNA"/>
</dbReference>
<evidence type="ECO:0000313" key="3">
    <source>
        <dbReference type="Proteomes" id="UP001054252"/>
    </source>
</evidence>
<dbReference type="AlphaFoldDB" id="A0AAV5IXY3"/>
<proteinExistence type="predicted"/>
<comment type="caution">
    <text evidence="2">The sequence shown here is derived from an EMBL/GenBank/DDBJ whole genome shotgun (WGS) entry which is preliminary data.</text>
</comment>
<sequence length="197" mass="22060">MVHDQPFSTPRLLCLLQQFLCGKPGYAQNMIAPDSKRALAYQIIAILVSNSSSRRLSRHLKFIHRPCGSKVNSIANRICLILAIVLEKFYEKSLGSLGFALSNTVLFLILLVIIRLSTDLGLFGFLIGVIGSVAYDLFVLKFQTWIIVAICFQLLGFRIFRIFFLRKGRLGRSPSATSSYKASDWEAVHSTESTNVL</sequence>
<keyword evidence="1" id="KW-0472">Membrane</keyword>
<keyword evidence="3" id="KW-1185">Reference proteome</keyword>
<accession>A0AAV5IXY3</accession>
<keyword evidence="1" id="KW-0812">Transmembrane</keyword>
<reference evidence="2 3" key="1">
    <citation type="journal article" date="2021" name="Commun. Biol.">
        <title>The genome of Shorea leprosula (Dipterocarpaceae) highlights the ecological relevance of drought in aseasonal tropical rainforests.</title>
        <authorList>
            <person name="Ng K.K.S."/>
            <person name="Kobayashi M.J."/>
            <person name="Fawcett J.A."/>
            <person name="Hatakeyama M."/>
            <person name="Paape T."/>
            <person name="Ng C.H."/>
            <person name="Ang C.C."/>
            <person name="Tnah L.H."/>
            <person name="Lee C.T."/>
            <person name="Nishiyama T."/>
            <person name="Sese J."/>
            <person name="O'Brien M.J."/>
            <person name="Copetti D."/>
            <person name="Mohd Noor M.I."/>
            <person name="Ong R.C."/>
            <person name="Putra M."/>
            <person name="Sireger I.Z."/>
            <person name="Indrioko S."/>
            <person name="Kosugi Y."/>
            <person name="Izuno A."/>
            <person name="Isagi Y."/>
            <person name="Lee S.L."/>
            <person name="Shimizu K.K."/>
        </authorList>
    </citation>
    <scope>NUCLEOTIDE SEQUENCE [LARGE SCALE GENOMIC DNA]</scope>
    <source>
        <strain evidence="2">214</strain>
    </source>
</reference>
<gene>
    <name evidence="2" type="ORF">SLEP1_g15857</name>
</gene>